<protein>
    <submittedName>
        <fullName evidence="2">Membrane-anchored protein</fullName>
    </submittedName>
</protein>
<sequence length="201" mass="22043">MNRLVTSVSEFWQRIPKAVLFAAAVLLQCVLLVLMVADRMQILREGTEVTLQTQPVDPRDLLRGDYVVLRYDISQLPAGALAGKTADARNPVVFVKLAPNADGVYAAVSVHAESVPVTAPEVLIRGRVSHSCGSNVRTFCDRLTIKYGLESYFVPEGEGGKLEQARNQQKLRIVAAVLPSGRAAIKRLLLDGEPVYEEPLY</sequence>
<evidence type="ECO:0000313" key="2">
    <source>
        <dbReference type="EMBL" id="MEY9453502.1"/>
    </source>
</evidence>
<reference evidence="2 3" key="1">
    <citation type="submission" date="2024-07" db="EMBL/GenBank/DDBJ databases">
        <title>Genomic Encyclopedia of Type Strains, Phase V (KMG-V): Genome sequencing to study the core and pangenomes of soil and plant-associated prokaryotes.</title>
        <authorList>
            <person name="Whitman W."/>
        </authorList>
    </citation>
    <scope>NUCLEOTIDE SEQUENCE [LARGE SCALE GENOMIC DNA]</scope>
    <source>
        <strain evidence="2 3">USDA 152</strain>
    </source>
</reference>
<evidence type="ECO:0000256" key="1">
    <source>
        <dbReference type="SAM" id="Phobius"/>
    </source>
</evidence>
<keyword evidence="1" id="KW-0812">Transmembrane</keyword>
<keyword evidence="3" id="KW-1185">Reference proteome</keyword>
<accession>A0ABV4FQ53</accession>
<keyword evidence="1" id="KW-1133">Transmembrane helix</keyword>
<dbReference type="Pfam" id="PF14345">
    <property type="entry name" value="GDYXXLXY"/>
    <property type="match status" value="1"/>
</dbReference>
<keyword evidence="1" id="KW-0472">Membrane</keyword>
<dbReference type="RefSeq" id="WP_028139183.1">
    <property type="nucleotide sequence ID" value="NZ_AP021854.1"/>
</dbReference>
<name>A0ABV4FQ53_9BRAD</name>
<evidence type="ECO:0000313" key="3">
    <source>
        <dbReference type="Proteomes" id="UP001565369"/>
    </source>
</evidence>
<comment type="caution">
    <text evidence="2">The sequence shown here is derived from an EMBL/GenBank/DDBJ whole genome shotgun (WGS) entry which is preliminary data.</text>
</comment>
<organism evidence="2 3">
    <name type="scientific">Bradyrhizobium ottawaense</name>
    <dbReference type="NCBI Taxonomy" id="931866"/>
    <lineage>
        <taxon>Bacteria</taxon>
        <taxon>Pseudomonadati</taxon>
        <taxon>Pseudomonadota</taxon>
        <taxon>Alphaproteobacteria</taxon>
        <taxon>Hyphomicrobiales</taxon>
        <taxon>Nitrobacteraceae</taxon>
        <taxon>Bradyrhizobium</taxon>
    </lineage>
</organism>
<dbReference type="EMBL" id="JBGBZJ010000003">
    <property type="protein sequence ID" value="MEY9453502.1"/>
    <property type="molecule type" value="Genomic_DNA"/>
</dbReference>
<feature type="transmembrane region" description="Helical" evidence="1">
    <location>
        <begin position="18"/>
        <end position="37"/>
    </location>
</feature>
<dbReference type="InterPro" id="IPR025833">
    <property type="entry name" value="GDYXXLXY"/>
</dbReference>
<gene>
    <name evidence="2" type="ORF">ABIG07_002450</name>
</gene>
<dbReference type="Proteomes" id="UP001565369">
    <property type="component" value="Unassembled WGS sequence"/>
</dbReference>
<proteinExistence type="predicted"/>